<dbReference type="HOGENOM" id="CLU_050910_0_1_6"/>
<comment type="similarity">
    <text evidence="7">Belongs to the class I-like SAM-binding methyltransferase superfamily. TrmB family.</text>
</comment>
<dbReference type="PANTHER" id="PTHR23417:SF14">
    <property type="entry name" value="PENTACOTRIPEPTIDE-REPEAT REGION OF PRORP DOMAIN-CONTAINING PROTEIN"/>
    <property type="match status" value="1"/>
</dbReference>
<dbReference type="InterPro" id="IPR003358">
    <property type="entry name" value="tRNA_(Gua-N-7)_MeTrfase_Trmb"/>
</dbReference>
<protein>
    <recommendedName>
        <fullName evidence="7">tRNA (guanine-N(7)-)-methyltransferase</fullName>
        <ecNumber evidence="7">2.1.1.33</ecNumber>
    </recommendedName>
    <alternativeName>
        <fullName evidence="7">tRNA (guanine(46)-N(7))-methyltransferase</fullName>
    </alternativeName>
    <alternativeName>
        <fullName evidence="7">tRNA(m7G46)-methyltransferase</fullName>
    </alternativeName>
</protein>
<comment type="pathway">
    <text evidence="7">tRNA modification; N(7)-methylguanine-tRNA biosynthesis.</text>
</comment>
<dbReference type="PROSITE" id="PS51625">
    <property type="entry name" value="SAM_MT_TRMB"/>
    <property type="match status" value="1"/>
</dbReference>
<dbReference type="InterPro" id="IPR055361">
    <property type="entry name" value="tRNA_methyltr_TrmB_bact"/>
</dbReference>
<dbReference type="Gene3D" id="3.40.50.150">
    <property type="entry name" value="Vaccinia Virus protein VP39"/>
    <property type="match status" value="1"/>
</dbReference>
<feature type="binding site" evidence="7">
    <location>
        <position position="160"/>
    </location>
    <ligand>
        <name>S-adenosyl-L-methionine</name>
        <dbReference type="ChEBI" id="CHEBI:59789"/>
    </ligand>
</feature>
<dbReference type="FunFam" id="3.40.50.150:FF:000024">
    <property type="entry name" value="tRNA (guanine-N(7)-)-methyltransferase"/>
    <property type="match status" value="1"/>
</dbReference>
<evidence type="ECO:0000256" key="2">
    <source>
        <dbReference type="ARBA" id="ARBA00003015"/>
    </source>
</evidence>
<dbReference type="UniPathway" id="UPA00989"/>
<feature type="binding site" evidence="7">
    <location>
        <position position="164"/>
    </location>
    <ligand>
        <name>substrate</name>
    </ligand>
</feature>
<sequence>MPQTPEQMPLKLIKSTMINNVISPEYDENGRALRRVRSFVRRQGRLTSRQQQALDDVWPKMGMDYQPELFDMGELFGREAPVVLEIGFGMGASLVMMASQNPEKNFFGIEVHVPGVGACLASAEDENLSNLRVMCHDAIEVLENMLPEQSLEMVQLFFPDPWHKARHNKRRIVQPEFAQLIRSKLKIGGIFHMATDWQPYAEHMLKVMSEAEGYCNVSENSDYVPRPDSRPVTKFEMRGQRLGHGVWDLMFKRVK</sequence>
<dbReference type="Pfam" id="PF02390">
    <property type="entry name" value="Methyltransf_4"/>
    <property type="match status" value="1"/>
</dbReference>
<feature type="binding site" evidence="7">
    <location>
        <position position="110"/>
    </location>
    <ligand>
        <name>S-adenosyl-L-methionine</name>
        <dbReference type="ChEBI" id="CHEBI:59789"/>
    </ligand>
</feature>
<feature type="binding site" evidence="7">
    <location>
        <position position="196"/>
    </location>
    <ligand>
        <name>substrate</name>
    </ligand>
</feature>
<dbReference type="PANTHER" id="PTHR23417">
    <property type="entry name" value="3-DEOXY-D-MANNO-OCTULOSONIC-ACID TRANSFERASE/TRNA GUANINE-N 7 - -METHYLTRANSFERASE"/>
    <property type="match status" value="1"/>
</dbReference>
<gene>
    <name evidence="8" type="primary">yggH</name>
    <name evidence="7" type="synonym">trmB</name>
    <name evidence="8" type="ORF">XBP1_2940076</name>
</gene>
<keyword evidence="6 7" id="KW-0819">tRNA processing</keyword>
<evidence type="ECO:0000256" key="5">
    <source>
        <dbReference type="ARBA" id="ARBA00022691"/>
    </source>
</evidence>
<dbReference type="AlphaFoldDB" id="A0A077NJX9"/>
<dbReference type="Proteomes" id="UP000028511">
    <property type="component" value="Unassembled WGS sequence"/>
</dbReference>
<comment type="subunit">
    <text evidence="7">Monomer.</text>
</comment>
<reference evidence="8" key="1">
    <citation type="submission" date="2013-07" db="EMBL/GenBank/DDBJ databases">
        <title>Sub-species coevolution in mutualistic symbiosis.</title>
        <authorList>
            <person name="Murfin K."/>
            <person name="Klassen J."/>
            <person name="Lee M."/>
            <person name="Forst S."/>
            <person name="Stock P."/>
            <person name="Goodrich-Blair H."/>
        </authorList>
    </citation>
    <scope>NUCLEOTIDE SEQUENCE [LARGE SCALE GENOMIC DNA]</scope>
    <source>
        <strain evidence="8">Puntauvense</strain>
    </source>
</reference>
<accession>A0A077NJX9</accession>
<dbReference type="HAMAP" id="MF_01057">
    <property type="entry name" value="tRNA_methyltr_TrmB"/>
    <property type="match status" value="1"/>
</dbReference>
<feature type="binding site" evidence="7">
    <location>
        <position position="85"/>
    </location>
    <ligand>
        <name>S-adenosyl-L-methionine</name>
        <dbReference type="ChEBI" id="CHEBI:59789"/>
    </ligand>
</feature>
<keyword evidence="4 7" id="KW-0808">Transferase</keyword>
<comment type="function">
    <text evidence="2 7">Catalyzes the formation of N(7)-methylguanine at position 46 (m7G46) in tRNA.</text>
</comment>
<dbReference type="SUPFAM" id="SSF53335">
    <property type="entry name" value="S-adenosyl-L-methionine-dependent methyltransferases"/>
    <property type="match status" value="1"/>
</dbReference>
<organism evidence="8 9">
    <name type="scientific">Xenorhabdus bovienii str. puntauvense</name>
    <dbReference type="NCBI Taxonomy" id="1398201"/>
    <lineage>
        <taxon>Bacteria</taxon>
        <taxon>Pseudomonadati</taxon>
        <taxon>Pseudomonadota</taxon>
        <taxon>Gammaproteobacteria</taxon>
        <taxon>Enterobacterales</taxon>
        <taxon>Morganellaceae</taxon>
        <taxon>Xenorhabdus</taxon>
    </lineage>
</organism>
<name>A0A077NJX9_XENBV</name>
<dbReference type="EMBL" id="CBSW010000217">
    <property type="protein sequence ID" value="CDG98170.1"/>
    <property type="molecule type" value="Genomic_DNA"/>
</dbReference>
<evidence type="ECO:0000256" key="7">
    <source>
        <dbReference type="HAMAP-Rule" id="MF_01057"/>
    </source>
</evidence>
<comment type="catalytic activity">
    <reaction evidence="1 7">
        <text>guanosine(46) in tRNA + S-adenosyl-L-methionine = N(7)-methylguanosine(46) in tRNA + S-adenosyl-L-homocysteine</text>
        <dbReference type="Rhea" id="RHEA:42708"/>
        <dbReference type="Rhea" id="RHEA-COMP:10188"/>
        <dbReference type="Rhea" id="RHEA-COMP:10189"/>
        <dbReference type="ChEBI" id="CHEBI:57856"/>
        <dbReference type="ChEBI" id="CHEBI:59789"/>
        <dbReference type="ChEBI" id="CHEBI:74269"/>
        <dbReference type="ChEBI" id="CHEBI:74480"/>
        <dbReference type="EC" id="2.1.1.33"/>
    </reaction>
</comment>
<dbReference type="EC" id="2.1.1.33" evidence="7"/>
<comment type="caution">
    <text evidence="8">The sequence shown here is derived from an EMBL/GenBank/DDBJ whole genome shotgun (WGS) entry which is preliminary data.</text>
</comment>
<evidence type="ECO:0000256" key="1">
    <source>
        <dbReference type="ARBA" id="ARBA00000142"/>
    </source>
</evidence>
<dbReference type="GO" id="GO:0008176">
    <property type="term" value="F:tRNA (guanine(46)-N7)-methyltransferase activity"/>
    <property type="evidence" value="ECO:0007669"/>
    <property type="project" value="UniProtKB-UniRule"/>
</dbReference>
<keyword evidence="5 7" id="KW-0949">S-adenosyl-L-methionine</keyword>
<proteinExistence type="inferred from homology"/>
<evidence type="ECO:0000256" key="3">
    <source>
        <dbReference type="ARBA" id="ARBA00022603"/>
    </source>
</evidence>
<feature type="binding site" evidence="7">
    <location>
        <begin position="233"/>
        <end position="236"/>
    </location>
    <ligand>
        <name>substrate</name>
    </ligand>
</feature>
<feature type="region of interest" description="Interaction with RNA" evidence="7">
    <location>
        <begin position="166"/>
        <end position="171"/>
    </location>
</feature>
<dbReference type="InterPro" id="IPR029063">
    <property type="entry name" value="SAM-dependent_MTases_sf"/>
</dbReference>
<evidence type="ECO:0000256" key="4">
    <source>
        <dbReference type="ARBA" id="ARBA00022679"/>
    </source>
</evidence>
<feature type="binding site" evidence="7">
    <location>
        <position position="137"/>
    </location>
    <ligand>
        <name>S-adenosyl-L-methionine</name>
        <dbReference type="ChEBI" id="CHEBI:59789"/>
    </ligand>
</feature>
<dbReference type="GO" id="GO:0043527">
    <property type="term" value="C:tRNA methyltransferase complex"/>
    <property type="evidence" value="ECO:0007669"/>
    <property type="project" value="TreeGrafter"/>
</dbReference>
<evidence type="ECO:0000313" key="8">
    <source>
        <dbReference type="EMBL" id="CDG98170.1"/>
    </source>
</evidence>
<evidence type="ECO:0000313" key="9">
    <source>
        <dbReference type="Proteomes" id="UP000028511"/>
    </source>
</evidence>
<evidence type="ECO:0000256" key="6">
    <source>
        <dbReference type="ARBA" id="ARBA00022694"/>
    </source>
</evidence>
<dbReference type="NCBIfam" id="TIGR00091">
    <property type="entry name" value="tRNA (guanosine(46)-N7)-methyltransferase TrmB"/>
    <property type="match status" value="1"/>
</dbReference>
<keyword evidence="3 7" id="KW-0489">Methyltransferase</keyword>